<dbReference type="SMART" id="SM00028">
    <property type="entry name" value="TPR"/>
    <property type="match status" value="1"/>
</dbReference>
<evidence type="ECO:0000256" key="2">
    <source>
        <dbReference type="SAM" id="MobiDB-lite"/>
    </source>
</evidence>
<gene>
    <name evidence="5" type="ORF">D1Z90_07385</name>
</gene>
<feature type="repeat" description="TPR" evidence="1">
    <location>
        <begin position="398"/>
        <end position="431"/>
    </location>
</feature>
<dbReference type="PROSITE" id="PS50005">
    <property type="entry name" value="TPR"/>
    <property type="match status" value="1"/>
</dbReference>
<keyword evidence="3" id="KW-0472">Membrane</keyword>
<feature type="transmembrane region" description="Helical" evidence="3">
    <location>
        <begin position="54"/>
        <end position="74"/>
    </location>
</feature>
<dbReference type="RefSeq" id="WP_119910116.1">
    <property type="nucleotide sequence ID" value="NZ_QZCH01000007.1"/>
</dbReference>
<dbReference type="SMART" id="SM00327">
    <property type="entry name" value="VWA"/>
    <property type="match status" value="1"/>
</dbReference>
<keyword evidence="3" id="KW-0812">Transmembrane</keyword>
<dbReference type="InterPro" id="IPR002035">
    <property type="entry name" value="VWF_A"/>
</dbReference>
<keyword evidence="1" id="KW-0802">TPR repeat</keyword>
<feature type="compositionally biased region" description="Low complexity" evidence="2">
    <location>
        <begin position="467"/>
        <end position="563"/>
    </location>
</feature>
<dbReference type="Gene3D" id="1.25.40.10">
    <property type="entry name" value="Tetratricopeptide repeat domain"/>
    <property type="match status" value="1"/>
</dbReference>
<dbReference type="Pfam" id="PF13519">
    <property type="entry name" value="VWA_2"/>
    <property type="match status" value="1"/>
</dbReference>
<dbReference type="Pfam" id="PF00515">
    <property type="entry name" value="TPR_1"/>
    <property type="match status" value="1"/>
</dbReference>
<proteinExistence type="predicted"/>
<evidence type="ECO:0000259" key="4">
    <source>
        <dbReference type="SMART" id="SM00327"/>
    </source>
</evidence>
<protein>
    <submittedName>
        <fullName evidence="5">VWA domain-containing protein</fullName>
    </submittedName>
</protein>
<comment type="caution">
    <text evidence="5">The sequence shown here is derived from an EMBL/GenBank/DDBJ whole genome shotgun (WGS) entry which is preliminary data.</text>
</comment>
<dbReference type="SUPFAM" id="SSF48452">
    <property type="entry name" value="TPR-like"/>
    <property type="match status" value="1"/>
</dbReference>
<dbReference type="InterPro" id="IPR036465">
    <property type="entry name" value="vWFA_dom_sf"/>
</dbReference>
<keyword evidence="6" id="KW-1185">Reference proteome</keyword>
<sequence length="648" mass="72036">MFEFLRPLFLLLIPVVMALFIWLKRHQGQASLKHLIAPHLATRLIQGQRGHNQLHWWVLYLGIVASIALAGPSFRQVEVPIVQLKQARVIVMDMSMSMYATDLTPNRLTQAKYKALDLIGQQTEGEQGLIAYAGDAFTISPLTQDNATILNLLPNLSPDIMPKPGSNPVAGLHRAIALLQNAGYQDGDIIFITDGISRAHSQQMADIVGQSSWRLSFLAAGSKKGAPITQPNGDLLKDNAGNIVIPQLKLAPLRQLARQTGGTLVTLSSSDKDISALNQFAFNVAKDAAEKSEQQSLQAIDDGYWLMFLLAPFVLFGFRRGHLFSVALIAACFLPKPGYSQSQSIWQNTQQNAYQAFQQQDYETAAQLYQEPLAKGAAYFKAEQYDEAKAQFSKLDSANAWYNLGNTQVKLEDYDAALKSYETALQREPGHVSAQQNLTRLKDWLAQQEQQEQQDSQSQDEQESQDSQDSQSQDEQANQDAQDSQNQDEQPNQDAQDSQSQDEQQNQDAQDSQNQDEQQNQDAQDSQNQDEQQNQDAPDSQNQDAQDPQSQSEESQQAQTQPEVSPQGEDQQASAVASPEPSPEPAPADAQPSIAQGVENNDEAAAEPTEPLPAWLQQMADDPSILLRNKMRLEYQKRDKFTEEGETW</sequence>
<organism evidence="5 6">
    <name type="scientific">Motilimonas pumila</name>
    <dbReference type="NCBI Taxonomy" id="2303987"/>
    <lineage>
        <taxon>Bacteria</taxon>
        <taxon>Pseudomonadati</taxon>
        <taxon>Pseudomonadota</taxon>
        <taxon>Gammaproteobacteria</taxon>
        <taxon>Alteromonadales</taxon>
        <taxon>Alteromonadales genera incertae sedis</taxon>
        <taxon>Motilimonas</taxon>
    </lineage>
</organism>
<feature type="domain" description="VWFA" evidence="4">
    <location>
        <begin position="86"/>
        <end position="297"/>
    </location>
</feature>
<dbReference type="OrthoDB" id="9807628at2"/>
<feature type="compositionally biased region" description="Low complexity" evidence="2">
    <location>
        <begin position="447"/>
        <end position="457"/>
    </location>
</feature>
<dbReference type="InterPro" id="IPR019734">
    <property type="entry name" value="TPR_rpt"/>
</dbReference>
<keyword evidence="3" id="KW-1133">Transmembrane helix</keyword>
<evidence type="ECO:0000313" key="5">
    <source>
        <dbReference type="EMBL" id="RJG48675.1"/>
    </source>
</evidence>
<dbReference type="InterPro" id="IPR050768">
    <property type="entry name" value="UPF0353/GerABKA_families"/>
</dbReference>
<accession>A0A418YG96</accession>
<evidence type="ECO:0000256" key="1">
    <source>
        <dbReference type="PROSITE-ProRule" id="PRU00339"/>
    </source>
</evidence>
<dbReference type="PANTHER" id="PTHR22550">
    <property type="entry name" value="SPORE GERMINATION PROTEIN"/>
    <property type="match status" value="1"/>
</dbReference>
<dbReference type="EMBL" id="QZCH01000007">
    <property type="protein sequence ID" value="RJG48675.1"/>
    <property type="molecule type" value="Genomic_DNA"/>
</dbReference>
<dbReference type="AlphaFoldDB" id="A0A418YG96"/>
<dbReference type="Proteomes" id="UP000283255">
    <property type="component" value="Unassembled WGS sequence"/>
</dbReference>
<evidence type="ECO:0000256" key="3">
    <source>
        <dbReference type="SAM" id="Phobius"/>
    </source>
</evidence>
<reference evidence="5 6" key="1">
    <citation type="submission" date="2018-09" db="EMBL/GenBank/DDBJ databases">
        <authorList>
            <person name="Wang F."/>
        </authorList>
    </citation>
    <scope>NUCLEOTIDE SEQUENCE [LARGE SCALE GENOMIC DNA]</scope>
    <source>
        <strain evidence="5 6">PLHSC7-2</strain>
    </source>
</reference>
<dbReference type="PROSITE" id="PS50293">
    <property type="entry name" value="TPR_REGION"/>
    <property type="match status" value="1"/>
</dbReference>
<dbReference type="InterPro" id="IPR011990">
    <property type="entry name" value="TPR-like_helical_dom_sf"/>
</dbReference>
<feature type="transmembrane region" description="Helical" evidence="3">
    <location>
        <begin position="6"/>
        <end position="23"/>
    </location>
</feature>
<feature type="region of interest" description="Disordered" evidence="2">
    <location>
        <begin position="447"/>
        <end position="618"/>
    </location>
</feature>
<evidence type="ECO:0000313" key="6">
    <source>
        <dbReference type="Proteomes" id="UP000283255"/>
    </source>
</evidence>
<dbReference type="SUPFAM" id="SSF53300">
    <property type="entry name" value="vWA-like"/>
    <property type="match status" value="1"/>
</dbReference>
<dbReference type="PANTHER" id="PTHR22550:SF14">
    <property type="entry name" value="VWFA DOMAIN-CONTAINING PROTEIN"/>
    <property type="match status" value="1"/>
</dbReference>
<reference evidence="5 6" key="2">
    <citation type="submission" date="2019-01" db="EMBL/GenBank/DDBJ databases">
        <title>Motilimonas pumilus sp. nov., isolated from the gut of sea cucumber (Apostichopus japonicus).</title>
        <authorList>
            <person name="Wang F.-Q."/>
            <person name="Ren L.-H."/>
            <person name="Lin Y.-W."/>
            <person name="Sun G.-H."/>
            <person name="Du Z.-J."/>
            <person name="Zhao J.-X."/>
            <person name="Liu X.-J."/>
            <person name="Liu L.-J."/>
        </authorList>
    </citation>
    <scope>NUCLEOTIDE SEQUENCE [LARGE SCALE GENOMIC DNA]</scope>
    <source>
        <strain evidence="5 6">PLHSC7-2</strain>
    </source>
</reference>
<dbReference type="Gene3D" id="3.40.50.410">
    <property type="entry name" value="von Willebrand factor, type A domain"/>
    <property type="match status" value="1"/>
</dbReference>
<name>A0A418YG96_9GAMM</name>